<dbReference type="PANTHER" id="PTHR10131:SF94">
    <property type="entry name" value="TNF RECEPTOR-ASSOCIATED FACTOR 4"/>
    <property type="match status" value="1"/>
</dbReference>
<keyword evidence="2 4" id="KW-0863">Zinc-finger</keyword>
<dbReference type="SUPFAM" id="SSF49599">
    <property type="entry name" value="TRAF domain-like"/>
    <property type="match status" value="1"/>
</dbReference>
<dbReference type="SUPFAM" id="SSF57850">
    <property type="entry name" value="RING/U-box"/>
    <property type="match status" value="1"/>
</dbReference>
<dbReference type="OMA" id="FASCENI"/>
<name>A0A9Q0LQC4_ANAIG</name>
<evidence type="ECO:0000313" key="9">
    <source>
        <dbReference type="Proteomes" id="UP001149090"/>
    </source>
</evidence>
<dbReference type="EMBL" id="JAPDFW010000059">
    <property type="protein sequence ID" value="KAJ5077102.1"/>
    <property type="molecule type" value="Genomic_DNA"/>
</dbReference>
<dbReference type="Gene3D" id="3.30.40.10">
    <property type="entry name" value="Zinc/RING finger domain, C3HC4 (zinc finger)"/>
    <property type="match status" value="4"/>
</dbReference>
<evidence type="ECO:0000256" key="4">
    <source>
        <dbReference type="PROSITE-ProRule" id="PRU00207"/>
    </source>
</evidence>
<feature type="domain" description="TRAF-type" evidence="7">
    <location>
        <begin position="254"/>
        <end position="306"/>
    </location>
</feature>
<evidence type="ECO:0000313" key="8">
    <source>
        <dbReference type="EMBL" id="KAJ5077102.1"/>
    </source>
</evidence>
<dbReference type="InterPro" id="IPR001293">
    <property type="entry name" value="Znf_TRAF"/>
</dbReference>
<dbReference type="InterPro" id="IPR017907">
    <property type="entry name" value="Znf_RING_CS"/>
</dbReference>
<keyword evidence="3 4" id="KW-0862">Zinc</keyword>
<dbReference type="PANTHER" id="PTHR10131">
    <property type="entry name" value="TNF RECEPTOR ASSOCIATED FACTOR"/>
    <property type="match status" value="1"/>
</dbReference>
<evidence type="ECO:0000259" key="6">
    <source>
        <dbReference type="PROSITE" id="PS50089"/>
    </source>
</evidence>
<dbReference type="OrthoDB" id="9049620at2759"/>
<evidence type="ECO:0000256" key="5">
    <source>
        <dbReference type="SAM" id="MobiDB-lite"/>
    </source>
</evidence>
<dbReference type="AlphaFoldDB" id="A0A9Q0LQC4"/>
<feature type="region of interest" description="Disordered" evidence="5">
    <location>
        <begin position="1"/>
        <end position="28"/>
    </location>
</feature>
<feature type="zinc finger region" description="TRAF-type" evidence="4">
    <location>
        <begin position="254"/>
        <end position="306"/>
    </location>
</feature>
<organism evidence="8 9">
    <name type="scientific">Anaeramoeba ignava</name>
    <name type="common">Anaerobic marine amoeba</name>
    <dbReference type="NCBI Taxonomy" id="1746090"/>
    <lineage>
        <taxon>Eukaryota</taxon>
        <taxon>Metamonada</taxon>
        <taxon>Anaeramoebidae</taxon>
        <taxon>Anaeramoeba</taxon>
    </lineage>
</organism>
<accession>A0A9Q0LQC4</accession>
<keyword evidence="9" id="KW-1185">Reference proteome</keyword>
<dbReference type="Proteomes" id="UP001149090">
    <property type="component" value="Unassembled WGS sequence"/>
</dbReference>
<dbReference type="InterPro" id="IPR013083">
    <property type="entry name" value="Znf_RING/FYVE/PHD"/>
</dbReference>
<gene>
    <name evidence="8" type="ORF">M0811_00422</name>
</gene>
<feature type="domain" description="RING-type" evidence="6">
    <location>
        <begin position="141"/>
        <end position="180"/>
    </location>
</feature>
<dbReference type="Pfam" id="PF02176">
    <property type="entry name" value="zf-TRAF"/>
    <property type="match status" value="1"/>
</dbReference>
<evidence type="ECO:0000256" key="3">
    <source>
        <dbReference type="ARBA" id="ARBA00022833"/>
    </source>
</evidence>
<dbReference type="InterPro" id="IPR027370">
    <property type="entry name" value="Znf-RING_euk"/>
</dbReference>
<dbReference type="PROSITE" id="PS50145">
    <property type="entry name" value="ZF_TRAF"/>
    <property type="match status" value="2"/>
</dbReference>
<dbReference type="SMART" id="SM00184">
    <property type="entry name" value="RING"/>
    <property type="match status" value="1"/>
</dbReference>
<keyword evidence="8" id="KW-0675">Receptor</keyword>
<feature type="compositionally biased region" description="Basic residues" evidence="5">
    <location>
        <begin position="10"/>
        <end position="22"/>
    </location>
</feature>
<dbReference type="GO" id="GO:0008270">
    <property type="term" value="F:zinc ion binding"/>
    <property type="evidence" value="ECO:0007669"/>
    <property type="project" value="UniProtKB-KW"/>
</dbReference>
<feature type="zinc finger region" description="TRAF-type" evidence="4">
    <location>
        <begin position="192"/>
        <end position="252"/>
    </location>
</feature>
<proteinExistence type="predicted"/>
<dbReference type="InterPro" id="IPR001841">
    <property type="entry name" value="Znf_RING"/>
</dbReference>
<dbReference type="Pfam" id="PF13445">
    <property type="entry name" value="zf-RING_UBOX"/>
    <property type="match status" value="1"/>
</dbReference>
<dbReference type="PROSITE" id="PS50089">
    <property type="entry name" value="ZF_RING_2"/>
    <property type="match status" value="1"/>
</dbReference>
<reference evidence="8" key="1">
    <citation type="submission" date="2022-10" db="EMBL/GenBank/DDBJ databases">
        <title>Novel sulphate-reducing endosymbionts in the free-living metamonad Anaeramoeba.</title>
        <authorList>
            <person name="Jerlstrom-Hultqvist J."/>
            <person name="Cepicka I."/>
            <person name="Gallot-Lavallee L."/>
            <person name="Salas-Leiva D."/>
            <person name="Curtis B.A."/>
            <person name="Zahonova K."/>
            <person name="Pipaliya S."/>
            <person name="Dacks J."/>
            <person name="Roger A.J."/>
        </authorList>
    </citation>
    <scope>NUCLEOTIDE SEQUENCE</scope>
    <source>
        <strain evidence="8">BMAN</strain>
    </source>
</reference>
<comment type="caution">
    <text evidence="8">The sequence shown here is derived from an EMBL/GenBank/DDBJ whole genome shotgun (WGS) entry which is preliminary data.</text>
</comment>
<protein>
    <submittedName>
        <fullName evidence="8">Tnf receptor associated factor (Traf)</fullName>
    </submittedName>
</protein>
<dbReference type="PROSITE" id="PS00518">
    <property type="entry name" value="ZF_RING_1"/>
    <property type="match status" value="1"/>
</dbReference>
<feature type="domain" description="TRAF-type" evidence="7">
    <location>
        <begin position="192"/>
        <end position="252"/>
    </location>
</feature>
<evidence type="ECO:0000256" key="1">
    <source>
        <dbReference type="ARBA" id="ARBA00022723"/>
    </source>
</evidence>
<evidence type="ECO:0000259" key="7">
    <source>
        <dbReference type="PROSITE" id="PS50145"/>
    </source>
</evidence>
<keyword evidence="1 4" id="KW-0479">Metal-binding</keyword>
<evidence type="ECO:0000256" key="2">
    <source>
        <dbReference type="ARBA" id="ARBA00022771"/>
    </source>
</evidence>
<sequence>MSDSKEKTGRRSFRFFGKKKVTKKESPSLQTQILGDKAHSMVNLFGDLSINESQSPQPLTKYSSETPNSRAVPENLLALKLKNNQQTNFLDDSFDKQIEVIDEDDDDDNDDTLTNSLDSSENLTTPNYLYVENNISSKLICQICSKPLFQPQDLPCGHTFCRICLLNQLMNSAKHKCKICGKPFLKKDIIPTHDLVTNMLDQLEIYCPNKDQGCNSTFPRNEIEKHLEICKHNLVKCPNNGCEERFISIELQKHIEICPYRLVECPNNGCPEKIAFINIDKHLKECDYRKVVCEYCSEEITNCKMKEHLEKYCPEIHRKCPYFQFGCHFESKKKEMDEHLETCEYEKIKGLVDQELDLKNTLKNQNKMIYELQRDFDQLIASIDTEFLVKLKRKKILETSQSLPDLVCKNCNKKFNPRANHSRACKFHPGKYNLLNSGKWFCCGNTNEKEDGCKTGLFNFHII</sequence>